<dbReference type="SUPFAM" id="SSF50621">
    <property type="entry name" value="Alanine racemase C-terminal domain-like"/>
    <property type="match status" value="1"/>
</dbReference>
<dbReference type="GO" id="GO:0030632">
    <property type="term" value="P:D-alanine biosynthetic process"/>
    <property type="evidence" value="ECO:0007669"/>
    <property type="project" value="UniProtKB-UniRule"/>
</dbReference>
<comment type="pathway">
    <text evidence="5">Amino-acid biosynthesis; D-alanine biosynthesis; D-alanine from L-alanine: step 1/1.</text>
</comment>
<dbReference type="Pfam" id="PF01168">
    <property type="entry name" value="Ala_racemase_N"/>
    <property type="match status" value="1"/>
</dbReference>
<dbReference type="AlphaFoldDB" id="A0A6S6QY35"/>
<evidence type="ECO:0000256" key="7">
    <source>
        <dbReference type="PIRSR" id="PIRSR600821-52"/>
    </source>
</evidence>
<dbReference type="Proteomes" id="UP000515561">
    <property type="component" value="Chromosome"/>
</dbReference>
<dbReference type="CDD" id="cd00430">
    <property type="entry name" value="PLPDE_III_AR"/>
    <property type="match status" value="1"/>
</dbReference>
<dbReference type="SUPFAM" id="SSF51419">
    <property type="entry name" value="PLP-binding barrel"/>
    <property type="match status" value="1"/>
</dbReference>
<dbReference type="UniPathway" id="UPA00042">
    <property type="reaction ID" value="UER00497"/>
</dbReference>
<dbReference type="GO" id="GO:0008784">
    <property type="term" value="F:alanine racemase activity"/>
    <property type="evidence" value="ECO:0007669"/>
    <property type="project" value="UniProtKB-UniRule"/>
</dbReference>
<feature type="binding site" evidence="5 7">
    <location>
        <position position="148"/>
    </location>
    <ligand>
        <name>substrate</name>
    </ligand>
</feature>
<dbReference type="RefSeq" id="WP_184095662.1">
    <property type="nucleotide sequence ID" value="NZ_AP023367.1"/>
</dbReference>
<keyword evidence="9" id="KW-1185">Reference proteome</keyword>
<dbReference type="PROSITE" id="PS00395">
    <property type="entry name" value="ALANINE_RACEMASE"/>
    <property type="match status" value="1"/>
</dbReference>
<dbReference type="InterPro" id="IPR011079">
    <property type="entry name" value="Ala_racemase_C"/>
</dbReference>
<proteinExistence type="inferred from homology"/>
<evidence type="ECO:0000313" key="9">
    <source>
        <dbReference type="Proteomes" id="UP000515561"/>
    </source>
</evidence>
<accession>A0A6S6QY35</accession>
<feature type="binding site" evidence="5 7">
    <location>
        <position position="327"/>
    </location>
    <ligand>
        <name>substrate</name>
    </ligand>
</feature>
<comment type="function">
    <text evidence="5">Catalyzes the interconversion of L-alanine and D-alanine. May also act on other amino acids.</text>
</comment>
<dbReference type="PANTHER" id="PTHR30511:SF0">
    <property type="entry name" value="ALANINE RACEMASE, CATABOLIC-RELATED"/>
    <property type="match status" value="1"/>
</dbReference>
<protein>
    <recommendedName>
        <fullName evidence="5">Alanine racemase</fullName>
        <ecNumber evidence="5">5.1.1.1</ecNumber>
    </recommendedName>
</protein>
<evidence type="ECO:0000256" key="2">
    <source>
        <dbReference type="ARBA" id="ARBA00001933"/>
    </source>
</evidence>
<dbReference type="Gene3D" id="3.20.20.10">
    <property type="entry name" value="Alanine racemase"/>
    <property type="match status" value="1"/>
</dbReference>
<keyword evidence="3 5" id="KW-0663">Pyridoxal phosphate</keyword>
<comment type="similarity">
    <text evidence="5">Belongs to the alanine racemase family.</text>
</comment>
<dbReference type="NCBIfam" id="TIGR00492">
    <property type="entry name" value="alr"/>
    <property type="match status" value="1"/>
</dbReference>
<evidence type="ECO:0000313" key="8">
    <source>
        <dbReference type="EMBL" id="BCJ95544.1"/>
    </source>
</evidence>
<evidence type="ECO:0000256" key="5">
    <source>
        <dbReference type="HAMAP-Rule" id="MF_01201"/>
    </source>
</evidence>
<feature type="modified residue" description="N6-(pyridoxal phosphate)lysine" evidence="5 6">
    <location>
        <position position="51"/>
    </location>
</feature>
<dbReference type="InterPro" id="IPR000821">
    <property type="entry name" value="Ala_racemase"/>
</dbReference>
<dbReference type="SMART" id="SM01005">
    <property type="entry name" value="Ala_racemase_C"/>
    <property type="match status" value="1"/>
</dbReference>
<dbReference type="InterPro" id="IPR009006">
    <property type="entry name" value="Ala_racemase/Decarboxylase_C"/>
</dbReference>
<dbReference type="EC" id="5.1.1.1" evidence="5"/>
<feature type="active site" description="Proton acceptor; specific for L-alanine" evidence="5">
    <location>
        <position position="279"/>
    </location>
</feature>
<dbReference type="EMBL" id="AP023367">
    <property type="protein sequence ID" value="BCJ95544.1"/>
    <property type="molecule type" value="Genomic_DNA"/>
</dbReference>
<dbReference type="Pfam" id="PF00842">
    <property type="entry name" value="Ala_racemase_C"/>
    <property type="match status" value="1"/>
</dbReference>
<dbReference type="KEGG" id="acel:acsn021_31130"/>
<dbReference type="GO" id="GO:0005829">
    <property type="term" value="C:cytosol"/>
    <property type="evidence" value="ECO:0007669"/>
    <property type="project" value="TreeGrafter"/>
</dbReference>
<comment type="cofactor">
    <cofactor evidence="2 5 6">
        <name>pyridoxal 5'-phosphate</name>
        <dbReference type="ChEBI" id="CHEBI:597326"/>
    </cofactor>
</comment>
<dbReference type="PANTHER" id="PTHR30511">
    <property type="entry name" value="ALANINE RACEMASE"/>
    <property type="match status" value="1"/>
</dbReference>
<dbReference type="PRINTS" id="PR00992">
    <property type="entry name" value="ALARACEMASE"/>
</dbReference>
<dbReference type="FunFam" id="2.40.37.10:FF:000006">
    <property type="entry name" value="Alanine racemase"/>
    <property type="match status" value="1"/>
</dbReference>
<feature type="active site" description="Proton acceptor; specific for D-alanine" evidence="5">
    <location>
        <position position="51"/>
    </location>
</feature>
<dbReference type="Gene3D" id="2.40.37.10">
    <property type="entry name" value="Lyase, Ornithine Decarboxylase, Chain A, domain 1"/>
    <property type="match status" value="1"/>
</dbReference>
<dbReference type="FunFam" id="3.20.20.10:FF:000002">
    <property type="entry name" value="Alanine racemase"/>
    <property type="match status" value="1"/>
</dbReference>
<evidence type="ECO:0000256" key="4">
    <source>
        <dbReference type="ARBA" id="ARBA00023235"/>
    </source>
</evidence>
<dbReference type="InterPro" id="IPR001608">
    <property type="entry name" value="Ala_racemase_N"/>
</dbReference>
<dbReference type="InterPro" id="IPR029066">
    <property type="entry name" value="PLP-binding_barrel"/>
</dbReference>
<gene>
    <name evidence="8" type="primary">alr</name>
    <name evidence="8" type="ORF">acsn021_31130</name>
</gene>
<comment type="catalytic activity">
    <reaction evidence="1 5">
        <text>L-alanine = D-alanine</text>
        <dbReference type="Rhea" id="RHEA:20249"/>
        <dbReference type="ChEBI" id="CHEBI:57416"/>
        <dbReference type="ChEBI" id="CHEBI:57972"/>
        <dbReference type="EC" id="5.1.1.1"/>
    </reaction>
</comment>
<dbReference type="GO" id="GO:0009252">
    <property type="term" value="P:peptidoglycan biosynthetic process"/>
    <property type="evidence" value="ECO:0007669"/>
    <property type="project" value="TreeGrafter"/>
</dbReference>
<evidence type="ECO:0000256" key="3">
    <source>
        <dbReference type="ARBA" id="ARBA00022898"/>
    </source>
</evidence>
<name>A0A6S6QY35_9FIRM</name>
<evidence type="ECO:0000256" key="6">
    <source>
        <dbReference type="PIRSR" id="PIRSR600821-50"/>
    </source>
</evidence>
<dbReference type="InterPro" id="IPR020622">
    <property type="entry name" value="Ala_racemase_pyridoxalP-BS"/>
</dbReference>
<sequence>MTAENHESEENEVEGRYFRVTANINLDAIYHNIEKTKNMLTAGAKLMVIIKADGYGHGAVPIARTLYPLADAYGIAIIEEAIELRKNGIDKPILVLGHTSKEQYKQLVEYDITQTIFQYCAAKELAIEARREKKCAKIHIKIDTGMSRIGFYDSIDSIEEVKKIARLEGIEIEGIFSHFACADASDKTSAKRQLERFLSFIKQLEEEGIYIPVKHMANSAGIIDLPEAYLDMVRSGIATYGMYPSEEVIQKRIPLEPAMEIKTHVSYVKEVEAGIGVSYGSTYVTEKKTKIATIPVGYGDGYPRQLSSKGRVLIHGKAAPIIGRVCMDQFMVDASNIEEVKQGDVVTLVGEDNGERITVEELAALAYSFNYEFVCNVGKRVPRIYYRNGKAVEIRE</sequence>
<keyword evidence="4 5" id="KW-0413">Isomerase</keyword>
<organism evidence="8 9">
    <name type="scientific">Anaerocolumna cellulosilytica</name>
    <dbReference type="NCBI Taxonomy" id="433286"/>
    <lineage>
        <taxon>Bacteria</taxon>
        <taxon>Bacillati</taxon>
        <taxon>Bacillota</taxon>
        <taxon>Clostridia</taxon>
        <taxon>Lachnospirales</taxon>
        <taxon>Lachnospiraceae</taxon>
        <taxon>Anaerocolumna</taxon>
    </lineage>
</organism>
<dbReference type="HAMAP" id="MF_01201">
    <property type="entry name" value="Ala_racemase"/>
    <property type="match status" value="1"/>
</dbReference>
<evidence type="ECO:0000256" key="1">
    <source>
        <dbReference type="ARBA" id="ARBA00000316"/>
    </source>
</evidence>
<dbReference type="GO" id="GO:0030170">
    <property type="term" value="F:pyridoxal phosphate binding"/>
    <property type="evidence" value="ECO:0007669"/>
    <property type="project" value="UniProtKB-UniRule"/>
</dbReference>
<reference evidence="8 9" key="1">
    <citation type="journal article" date="2016" name="Int. J. Syst. Evol. Microbiol.">
        <title>Descriptions of Anaerotaenia torta gen. nov., sp. nov. and Anaerocolumna cellulosilytica gen. nov., sp. nov. isolated from a methanogenic reactor of cattle waste.</title>
        <authorList>
            <person name="Uek A."/>
            <person name="Ohtaki Y."/>
            <person name="Kaku N."/>
            <person name="Ueki K."/>
        </authorList>
    </citation>
    <scope>NUCLEOTIDE SEQUENCE [LARGE SCALE GENOMIC DNA]</scope>
    <source>
        <strain evidence="8 9">SN021</strain>
    </source>
</reference>